<evidence type="ECO:0000256" key="1">
    <source>
        <dbReference type="SAM" id="Coils"/>
    </source>
</evidence>
<evidence type="ECO:0000313" key="2">
    <source>
        <dbReference type="EMBL" id="HIQ68847.1"/>
    </source>
</evidence>
<keyword evidence="1" id="KW-0175">Coiled coil</keyword>
<gene>
    <name evidence="2" type="ORF">IAA67_00730</name>
</gene>
<feature type="coiled-coil region" evidence="1">
    <location>
        <begin position="1"/>
        <end position="38"/>
    </location>
</feature>
<reference evidence="2" key="2">
    <citation type="journal article" date="2021" name="PeerJ">
        <title>Extensive microbial diversity within the chicken gut microbiome revealed by metagenomics and culture.</title>
        <authorList>
            <person name="Gilroy R."/>
            <person name="Ravi A."/>
            <person name="Getino M."/>
            <person name="Pursley I."/>
            <person name="Horton D.L."/>
            <person name="Alikhan N.F."/>
            <person name="Baker D."/>
            <person name="Gharbi K."/>
            <person name="Hall N."/>
            <person name="Watson M."/>
            <person name="Adriaenssens E.M."/>
            <person name="Foster-Nyarko E."/>
            <person name="Jarju S."/>
            <person name="Secka A."/>
            <person name="Antonio M."/>
            <person name="Oren A."/>
            <person name="Chaudhuri R.R."/>
            <person name="La Ragione R."/>
            <person name="Hildebrand F."/>
            <person name="Pallen M.J."/>
        </authorList>
    </citation>
    <scope>NUCLEOTIDE SEQUENCE</scope>
    <source>
        <strain evidence="2">ChiSjej2B20-13462</strain>
    </source>
</reference>
<protein>
    <recommendedName>
        <fullName evidence="4">DUF1492 domain-containing protein</fullName>
    </recommendedName>
</protein>
<evidence type="ECO:0008006" key="4">
    <source>
        <dbReference type="Google" id="ProtNLM"/>
    </source>
</evidence>
<name>A0A9D0Z4A2_9FIRM</name>
<comment type="caution">
    <text evidence="2">The sequence shown here is derived from an EMBL/GenBank/DDBJ whole genome shotgun (WGS) entry which is preliminary data.</text>
</comment>
<dbReference type="Proteomes" id="UP000886874">
    <property type="component" value="Unassembled WGS sequence"/>
</dbReference>
<sequence length="152" mass="17771">MIELQEKKRRVQALLDSLTEGRSQVERLQERISRLKALSTAVTPVYGREGGQRGRPSRGKSEVVDQLCDETERLGVQILRLLAVERQVEAWIDLLPKDGWRMVMRYRHLDGLGYPEILERMNHDTKRTYSDTTIFRLHREALEAAARFWPLD</sequence>
<dbReference type="EMBL" id="DVFN01000011">
    <property type="protein sequence ID" value="HIQ68847.1"/>
    <property type="molecule type" value="Genomic_DNA"/>
</dbReference>
<organism evidence="2 3">
    <name type="scientific">Candidatus Avoscillospira stercorigallinarum</name>
    <dbReference type="NCBI Taxonomy" id="2840708"/>
    <lineage>
        <taxon>Bacteria</taxon>
        <taxon>Bacillati</taxon>
        <taxon>Bacillota</taxon>
        <taxon>Clostridia</taxon>
        <taxon>Eubacteriales</taxon>
        <taxon>Oscillospiraceae</taxon>
        <taxon>Oscillospiraceae incertae sedis</taxon>
        <taxon>Candidatus Avoscillospira</taxon>
    </lineage>
</organism>
<evidence type="ECO:0000313" key="3">
    <source>
        <dbReference type="Proteomes" id="UP000886874"/>
    </source>
</evidence>
<reference evidence="2" key="1">
    <citation type="submission" date="2020-10" db="EMBL/GenBank/DDBJ databases">
        <authorList>
            <person name="Gilroy R."/>
        </authorList>
    </citation>
    <scope>NUCLEOTIDE SEQUENCE</scope>
    <source>
        <strain evidence="2">ChiSjej2B20-13462</strain>
    </source>
</reference>
<proteinExistence type="predicted"/>
<dbReference type="AlphaFoldDB" id="A0A9D0Z4A2"/>
<accession>A0A9D0Z4A2</accession>